<feature type="compositionally biased region" description="Low complexity" evidence="1">
    <location>
        <begin position="41"/>
        <end position="68"/>
    </location>
</feature>
<organism evidence="2 3">
    <name type="scientific">Dunaliella salina</name>
    <name type="common">Green alga</name>
    <name type="synonym">Protococcus salinus</name>
    <dbReference type="NCBI Taxonomy" id="3046"/>
    <lineage>
        <taxon>Eukaryota</taxon>
        <taxon>Viridiplantae</taxon>
        <taxon>Chlorophyta</taxon>
        <taxon>core chlorophytes</taxon>
        <taxon>Chlorophyceae</taxon>
        <taxon>CS clade</taxon>
        <taxon>Chlamydomonadales</taxon>
        <taxon>Dunaliellaceae</taxon>
        <taxon>Dunaliella</taxon>
    </lineage>
</organism>
<keyword evidence="3" id="KW-1185">Reference proteome</keyword>
<dbReference type="EMBL" id="MU069559">
    <property type="protein sequence ID" value="KAF5838992.1"/>
    <property type="molecule type" value="Genomic_DNA"/>
</dbReference>
<gene>
    <name evidence="2" type="ORF">DUNSADRAFT_1859</name>
</gene>
<protein>
    <submittedName>
        <fullName evidence="2">Uncharacterized protein</fullName>
    </submittedName>
</protein>
<feature type="compositionally biased region" description="Gly residues" evidence="1">
    <location>
        <begin position="296"/>
        <end position="309"/>
    </location>
</feature>
<feature type="compositionally biased region" description="Low complexity" evidence="1">
    <location>
        <begin position="310"/>
        <end position="321"/>
    </location>
</feature>
<feature type="region of interest" description="Disordered" evidence="1">
    <location>
        <begin position="270"/>
        <end position="326"/>
    </location>
</feature>
<evidence type="ECO:0000256" key="1">
    <source>
        <dbReference type="SAM" id="MobiDB-lite"/>
    </source>
</evidence>
<evidence type="ECO:0000313" key="3">
    <source>
        <dbReference type="Proteomes" id="UP000815325"/>
    </source>
</evidence>
<feature type="compositionally biased region" description="Low complexity" evidence="1">
    <location>
        <begin position="1"/>
        <end position="23"/>
    </location>
</feature>
<feature type="region of interest" description="Disordered" evidence="1">
    <location>
        <begin position="1"/>
        <end position="96"/>
    </location>
</feature>
<feature type="compositionally biased region" description="Low complexity" evidence="1">
    <location>
        <begin position="136"/>
        <end position="147"/>
    </location>
</feature>
<feature type="non-terminal residue" evidence="2">
    <location>
        <position position="1"/>
    </location>
</feature>
<accession>A0ABQ7GWX0</accession>
<dbReference type="Proteomes" id="UP000815325">
    <property type="component" value="Unassembled WGS sequence"/>
</dbReference>
<proteinExistence type="predicted"/>
<reference evidence="2" key="1">
    <citation type="submission" date="2017-08" db="EMBL/GenBank/DDBJ databases">
        <authorList>
            <person name="Polle J.E."/>
            <person name="Barry K."/>
            <person name="Cushman J."/>
            <person name="Schmutz J."/>
            <person name="Tran D."/>
            <person name="Hathwaick L.T."/>
            <person name="Yim W.C."/>
            <person name="Jenkins J."/>
            <person name="Mckie-Krisberg Z.M."/>
            <person name="Prochnik S."/>
            <person name="Lindquist E."/>
            <person name="Dockter R.B."/>
            <person name="Adam C."/>
            <person name="Molina H."/>
            <person name="Bunkerborg J."/>
            <person name="Jin E."/>
            <person name="Buchheim M."/>
            <person name="Magnuson J."/>
        </authorList>
    </citation>
    <scope>NUCLEOTIDE SEQUENCE</scope>
    <source>
        <strain evidence="2">CCAP 19/18</strain>
    </source>
</reference>
<sequence length="373" mass="40560">TGGQEKAGQKRGQQQQQQQGNKQARTAKLGIADVYQSRRTQQQQEWEQLDSHQQQQQQQRQQQQQQYQGRHFEDPSLEQQAQQHFESHVGNGLDGRNGQLATRVLLPPGYSGPLPRRGTVRDVLMAFMEAERDTTTEGSPPAAATTATGGGAALQGSHDVPPFVVKARMSAHYPHASQAAALLRSEVPDPGLPEEEWGHGSKAHLFKLLIEDATGQLDAAVVGADVEAFFDPLIPSQKWASDEQGDVQVRTGLMESGFRWLQSGIPSEHIGVSSSEGGEVNHSRLSKQRGGKRVGSSGGRGAVRGGRGGSSSSTTTTTTTGCAPLEKGPQQPWCEVLIHPFVWDDRVRGMQFYRVLYTSLNPAHVARSSPHSL</sequence>
<feature type="region of interest" description="Disordered" evidence="1">
    <location>
        <begin position="132"/>
        <end position="155"/>
    </location>
</feature>
<name>A0ABQ7GWX0_DUNSA</name>
<comment type="caution">
    <text evidence="2">The sequence shown here is derived from an EMBL/GenBank/DDBJ whole genome shotgun (WGS) entry which is preliminary data.</text>
</comment>
<evidence type="ECO:0000313" key="2">
    <source>
        <dbReference type="EMBL" id="KAF5838992.1"/>
    </source>
</evidence>